<evidence type="ECO:0000313" key="3">
    <source>
        <dbReference type="EMBL" id="CAA9320194.1"/>
    </source>
</evidence>
<evidence type="ECO:0000256" key="1">
    <source>
        <dbReference type="ARBA" id="ARBA00006226"/>
    </source>
</evidence>
<evidence type="ECO:0008006" key="4">
    <source>
        <dbReference type="Google" id="ProtNLM"/>
    </source>
</evidence>
<dbReference type="PANTHER" id="PTHR33755">
    <property type="entry name" value="TOXIN PARE1-RELATED"/>
    <property type="match status" value="1"/>
</dbReference>
<keyword evidence="2" id="KW-1277">Toxin-antitoxin system</keyword>
<accession>A0A6J4L5X7</accession>
<dbReference type="InterPro" id="IPR035093">
    <property type="entry name" value="RelE/ParE_toxin_dom_sf"/>
</dbReference>
<comment type="similarity">
    <text evidence="1">Belongs to the RelE toxin family.</text>
</comment>
<dbReference type="EMBL" id="CADCUC010000183">
    <property type="protein sequence ID" value="CAA9320194.1"/>
    <property type="molecule type" value="Genomic_DNA"/>
</dbReference>
<name>A0A6J4L5X7_9HYPH</name>
<dbReference type="Pfam" id="PF05016">
    <property type="entry name" value="ParE_toxin"/>
    <property type="match status" value="1"/>
</dbReference>
<dbReference type="InterPro" id="IPR051803">
    <property type="entry name" value="TA_system_RelE-like_toxin"/>
</dbReference>
<dbReference type="InterPro" id="IPR007712">
    <property type="entry name" value="RelE/ParE_toxin"/>
</dbReference>
<gene>
    <name evidence="3" type="ORF">AVDCRST_MAG90-968</name>
</gene>
<evidence type="ECO:0000256" key="2">
    <source>
        <dbReference type="ARBA" id="ARBA00022649"/>
    </source>
</evidence>
<protein>
    <recommendedName>
        <fullName evidence="4">Death on curing protein, Doc toxin</fullName>
    </recommendedName>
</protein>
<proteinExistence type="inferred from homology"/>
<dbReference type="Gene3D" id="3.30.2310.20">
    <property type="entry name" value="RelE-like"/>
    <property type="match status" value="1"/>
</dbReference>
<dbReference type="PANTHER" id="PTHR33755:SF6">
    <property type="entry name" value="PLASMID STABILIZATION SYSTEM PROTEIN"/>
    <property type="match status" value="1"/>
</dbReference>
<reference evidence="3" key="1">
    <citation type="submission" date="2020-02" db="EMBL/GenBank/DDBJ databases">
        <authorList>
            <person name="Meier V. D."/>
        </authorList>
    </citation>
    <scope>NUCLEOTIDE SEQUENCE</scope>
    <source>
        <strain evidence="3">AVDCRST_MAG90</strain>
    </source>
</reference>
<dbReference type="AlphaFoldDB" id="A0A6J4L5X7"/>
<sequence>MRVRYRLGARLDIANIHRYLSERNPRAATNVIGRIRAAADQLGRHPRMGRAGRTAGTYEWVVTGLPYIVVYDIDEIENEVAILAVFHGAQDR</sequence>
<organism evidence="3">
    <name type="scientific">uncultured Microvirga sp</name>
    <dbReference type="NCBI Taxonomy" id="412392"/>
    <lineage>
        <taxon>Bacteria</taxon>
        <taxon>Pseudomonadati</taxon>
        <taxon>Pseudomonadota</taxon>
        <taxon>Alphaproteobacteria</taxon>
        <taxon>Hyphomicrobiales</taxon>
        <taxon>Methylobacteriaceae</taxon>
        <taxon>Microvirga</taxon>
        <taxon>environmental samples</taxon>
    </lineage>
</organism>